<reference evidence="4" key="1">
    <citation type="journal article" date="2017" name="Nat. Microbiol.">
        <title>Global analysis of biosynthetic gene clusters reveals vast potential of secondary metabolite production in Penicillium species.</title>
        <authorList>
            <person name="Nielsen J.C."/>
            <person name="Grijseels S."/>
            <person name="Prigent S."/>
            <person name="Ji B."/>
            <person name="Dainat J."/>
            <person name="Nielsen K.F."/>
            <person name="Frisvad J.C."/>
            <person name="Workman M."/>
            <person name="Nielsen J."/>
        </authorList>
    </citation>
    <scope>NUCLEOTIDE SEQUENCE [LARGE SCALE GENOMIC DNA]</scope>
    <source>
        <strain evidence="4">IBT 13039</strain>
    </source>
</reference>
<feature type="region of interest" description="Disordered" evidence="1">
    <location>
        <begin position="227"/>
        <end position="257"/>
    </location>
</feature>
<gene>
    <name evidence="3" type="ORF">PENNAL_c0008G11983</name>
</gene>
<dbReference type="AlphaFoldDB" id="A0A1V6YX74"/>
<feature type="compositionally biased region" description="Polar residues" evidence="1">
    <location>
        <begin position="243"/>
        <end position="257"/>
    </location>
</feature>
<dbReference type="EMBL" id="MOOB01000008">
    <property type="protein sequence ID" value="OQE91908.1"/>
    <property type="molecule type" value="Genomic_DNA"/>
</dbReference>
<evidence type="ECO:0000256" key="2">
    <source>
        <dbReference type="SAM" id="Phobius"/>
    </source>
</evidence>
<keyword evidence="2" id="KW-0472">Membrane</keyword>
<keyword evidence="2" id="KW-1133">Transmembrane helix</keyword>
<name>A0A1V6YX74_PENNA</name>
<sequence>MIRKLVMMESIPAHLLYIFVFALSAGMFGDYWSGVHGHPILLEPPYKRFYQIADTARAGQSVVCLAWEVFTWLPQEAGWKSARAWWALVTLYRAIVIASFALFTACQAQYLPLPLGSCTNAYEWRSTVDVPKGTPTIWEVLPLSSTRTRKGTKAMIVPCAVLTRLRVFEFVVIGLLAISMLESMAIFIWFSSVSYEMPKPFPWLQRLNNLALTPFLALSGLYHRLRGQKKTGGDPEREMQPLASPTGNQESKYSSGWNSTEEEDVIRVSPMVAEWEDGIRVRPMSDSANEGRPNYLPPMCVA</sequence>
<evidence type="ECO:0000256" key="1">
    <source>
        <dbReference type="SAM" id="MobiDB-lite"/>
    </source>
</evidence>
<feature type="transmembrane region" description="Helical" evidence="2">
    <location>
        <begin position="170"/>
        <end position="191"/>
    </location>
</feature>
<feature type="transmembrane region" description="Helical" evidence="2">
    <location>
        <begin position="203"/>
        <end position="222"/>
    </location>
</feature>
<keyword evidence="2" id="KW-0812">Transmembrane</keyword>
<evidence type="ECO:0000313" key="3">
    <source>
        <dbReference type="EMBL" id="OQE91908.1"/>
    </source>
</evidence>
<keyword evidence="4" id="KW-1185">Reference proteome</keyword>
<organism evidence="3 4">
    <name type="scientific">Penicillium nalgiovense</name>
    <dbReference type="NCBI Taxonomy" id="60175"/>
    <lineage>
        <taxon>Eukaryota</taxon>
        <taxon>Fungi</taxon>
        <taxon>Dikarya</taxon>
        <taxon>Ascomycota</taxon>
        <taxon>Pezizomycotina</taxon>
        <taxon>Eurotiomycetes</taxon>
        <taxon>Eurotiomycetidae</taxon>
        <taxon>Eurotiales</taxon>
        <taxon>Aspergillaceae</taxon>
        <taxon>Penicillium</taxon>
    </lineage>
</organism>
<comment type="caution">
    <text evidence="3">The sequence shown here is derived from an EMBL/GenBank/DDBJ whole genome shotgun (WGS) entry which is preliminary data.</text>
</comment>
<accession>A0A1V6YX74</accession>
<feature type="transmembrane region" description="Helical" evidence="2">
    <location>
        <begin position="84"/>
        <end position="105"/>
    </location>
</feature>
<dbReference type="Proteomes" id="UP000191691">
    <property type="component" value="Unassembled WGS sequence"/>
</dbReference>
<protein>
    <submittedName>
        <fullName evidence="3">Uncharacterized protein</fullName>
    </submittedName>
</protein>
<proteinExistence type="predicted"/>
<evidence type="ECO:0000313" key="4">
    <source>
        <dbReference type="Proteomes" id="UP000191691"/>
    </source>
</evidence>